<proteinExistence type="predicted"/>
<evidence type="ECO:0000313" key="3">
    <source>
        <dbReference type="EMBL" id="QNF31246.1"/>
    </source>
</evidence>
<dbReference type="InterPro" id="IPR027802">
    <property type="entry name" value="Multi-ubiquitin_dom"/>
</dbReference>
<geneLocation type="plasmid" evidence="3 4">
    <name>unnamed1</name>
</geneLocation>
<keyword evidence="4" id="KW-1185">Reference proteome</keyword>
<organism evidence="3 4">
    <name type="scientific">Adhaeribacter swui</name>
    <dbReference type="NCBI Taxonomy" id="2086471"/>
    <lineage>
        <taxon>Bacteria</taxon>
        <taxon>Pseudomonadati</taxon>
        <taxon>Bacteroidota</taxon>
        <taxon>Cytophagia</taxon>
        <taxon>Cytophagales</taxon>
        <taxon>Hymenobacteraceae</taxon>
        <taxon>Adhaeribacter</taxon>
    </lineage>
</organism>
<evidence type="ECO:0000313" key="4">
    <source>
        <dbReference type="Proteomes" id="UP000515237"/>
    </source>
</evidence>
<feature type="compositionally biased region" description="Basic and acidic residues" evidence="1">
    <location>
        <begin position="1"/>
        <end position="11"/>
    </location>
</feature>
<gene>
    <name evidence="3" type="ORF">HUW51_00385</name>
</gene>
<protein>
    <submittedName>
        <fullName evidence="3">Multiubiquitin domain-containing protein</fullName>
    </submittedName>
</protein>
<evidence type="ECO:0000256" key="1">
    <source>
        <dbReference type="SAM" id="MobiDB-lite"/>
    </source>
</evidence>
<keyword evidence="3" id="KW-0614">Plasmid</keyword>
<dbReference type="Pfam" id="PF14452">
    <property type="entry name" value="Multi_ubiq"/>
    <property type="match status" value="1"/>
</dbReference>
<accession>A0A7G7G262</accession>
<dbReference type="RefSeq" id="WP_185269804.1">
    <property type="nucleotide sequence ID" value="NZ_CP055154.1"/>
</dbReference>
<evidence type="ECO:0000259" key="2">
    <source>
        <dbReference type="Pfam" id="PF14452"/>
    </source>
</evidence>
<dbReference type="AlphaFoldDB" id="A0A7G7G262"/>
<name>A0A7G7G262_9BACT</name>
<dbReference type="EMBL" id="CP055154">
    <property type="protein sequence ID" value="QNF31246.1"/>
    <property type="molecule type" value="Genomic_DNA"/>
</dbReference>
<dbReference type="Proteomes" id="UP000515237">
    <property type="component" value="Plasmid unnamed1"/>
</dbReference>
<feature type="region of interest" description="Disordered" evidence="1">
    <location>
        <begin position="1"/>
        <end position="24"/>
    </location>
</feature>
<feature type="domain" description="Multi-ubiquitin" evidence="2">
    <location>
        <begin position="20"/>
        <end position="91"/>
    </location>
</feature>
<sequence>MSNSEQNKKDVPGQTKEQSIIVNGRPRTFEGKEIIYSQIVALAFDSISTNPNIVYSVTYKRGEGNKPEGTMDTDDVVKVKDGMIFNVTATDKS</sequence>
<dbReference type="KEGG" id="aswu:HUW51_00385"/>
<reference evidence="3 4" key="1">
    <citation type="journal article" date="2018" name="Int. J. Syst. Evol. Microbiol.">
        <title>Adhaeribacter swui sp. nov., isolated from wet mud.</title>
        <authorList>
            <person name="Kim D.U."/>
            <person name="Kim K.W."/>
            <person name="Kang M.S."/>
            <person name="Kim J.Y."/>
            <person name="Jang J.H."/>
            <person name="Kim M.K."/>
        </authorList>
    </citation>
    <scope>NUCLEOTIDE SEQUENCE [LARGE SCALE GENOMIC DNA]</scope>
    <source>
        <strain evidence="3 4">KCTC 52873</strain>
        <plasmid evidence="3">unnamed1</plasmid>
    </source>
</reference>